<proteinExistence type="predicted"/>
<dbReference type="InterPro" id="IPR052760">
    <property type="entry name" value="Mitochondrial_malonyltrans"/>
</dbReference>
<dbReference type="SUPFAM" id="SSF52151">
    <property type="entry name" value="FabD/lysophospholipase-like"/>
    <property type="match status" value="1"/>
</dbReference>
<dbReference type="Gene3D" id="3.30.70.250">
    <property type="entry name" value="Malonyl-CoA ACP transacylase, ACP-binding"/>
    <property type="match status" value="1"/>
</dbReference>
<gene>
    <name evidence="3" type="primary">beg</name>
</gene>
<keyword evidence="2" id="KW-1185">Reference proteome</keyword>
<dbReference type="KEGG" id="fas:105268803"/>
<dbReference type="Proteomes" id="UP000694866">
    <property type="component" value="Unplaced"/>
</dbReference>
<dbReference type="PANTHER" id="PTHR47170:SF2">
    <property type="entry name" value="MALONYL-COA:ACP TRANSACYLASE (MAT) DOMAIN-CONTAINING PROTEIN"/>
    <property type="match status" value="1"/>
</dbReference>
<evidence type="ECO:0000313" key="3">
    <source>
        <dbReference type="RefSeq" id="XP_011306937.1"/>
    </source>
</evidence>
<dbReference type="Pfam" id="PF00698">
    <property type="entry name" value="Acyl_transf_1"/>
    <property type="match status" value="1"/>
</dbReference>
<dbReference type="GO" id="GO:0016740">
    <property type="term" value="F:transferase activity"/>
    <property type="evidence" value="ECO:0007669"/>
    <property type="project" value="InterPro"/>
</dbReference>
<organism evidence="2 3">
    <name type="scientific">Fopius arisanus</name>
    <dbReference type="NCBI Taxonomy" id="64838"/>
    <lineage>
        <taxon>Eukaryota</taxon>
        <taxon>Metazoa</taxon>
        <taxon>Ecdysozoa</taxon>
        <taxon>Arthropoda</taxon>
        <taxon>Hexapoda</taxon>
        <taxon>Insecta</taxon>
        <taxon>Pterygota</taxon>
        <taxon>Neoptera</taxon>
        <taxon>Endopterygota</taxon>
        <taxon>Hymenoptera</taxon>
        <taxon>Apocrita</taxon>
        <taxon>Ichneumonoidea</taxon>
        <taxon>Braconidae</taxon>
        <taxon>Opiinae</taxon>
        <taxon>Fopius</taxon>
    </lineage>
</organism>
<accession>A0A9R1TCZ6</accession>
<dbReference type="InterPro" id="IPR001227">
    <property type="entry name" value="Ac_transferase_dom_sf"/>
</dbReference>
<dbReference type="InterPro" id="IPR016035">
    <property type="entry name" value="Acyl_Trfase/lysoPLipase"/>
</dbReference>
<feature type="domain" description="Malonyl-CoA:ACP transacylase (MAT)" evidence="1">
    <location>
        <begin position="94"/>
        <end position="224"/>
    </location>
</feature>
<dbReference type="AlphaFoldDB" id="A0A9R1TCZ6"/>
<dbReference type="GeneID" id="105268803"/>
<evidence type="ECO:0000259" key="1">
    <source>
        <dbReference type="Pfam" id="PF00698"/>
    </source>
</evidence>
<dbReference type="PANTHER" id="PTHR47170">
    <property type="entry name" value="MALONYL-COA ACP TRANSACYLASE, ACP-BINDING"/>
    <property type="match status" value="1"/>
</dbReference>
<dbReference type="Gene3D" id="3.40.366.10">
    <property type="entry name" value="Malonyl-Coenzyme A Acyl Carrier Protein, domain 2"/>
    <property type="match status" value="1"/>
</dbReference>
<dbReference type="InterPro" id="IPR014043">
    <property type="entry name" value="Acyl_transferase_dom"/>
</dbReference>
<name>A0A9R1TCZ6_9HYME</name>
<evidence type="ECO:0000313" key="2">
    <source>
        <dbReference type="Proteomes" id="UP000694866"/>
    </source>
</evidence>
<protein>
    <submittedName>
        <fullName evidence="3">Probable malonyl-CoA-acyl carrier protein transacylase, mitochondrial</fullName>
    </submittedName>
</protein>
<sequence length="254" mass="28247">MWPRALLKGGAMAPKQIGWSRYVFLRKYATEKVEEELEKPLQSENKVVQLLNDAANFNEMGDPSWQTSPYPQTAIIPGKDDRVRQDPRESSVLVFPGQGTIKVGSVNDYLRFPRVKEIFDIANEILCYDVLKILQKGPREKLNRTEFNQTATLALSLAAIEKLWEERPRAVENCKVVAGYSVGELAALVFSGCISMEDSLRLAAVRGAAMQAASDKEPQGMISVYCKPGCKVGETLQEAKNYAMNLGVSEPVCR</sequence>
<reference evidence="3" key="1">
    <citation type="submission" date="2025-08" db="UniProtKB">
        <authorList>
            <consortium name="RefSeq"/>
        </authorList>
    </citation>
    <scope>IDENTIFICATION</scope>
    <source>
        <strain evidence="3">USDA-PBARC FA_bdor</strain>
        <tissue evidence="3">Whole organism</tissue>
    </source>
</reference>
<dbReference type="CTD" id="39910"/>
<dbReference type="RefSeq" id="XP_011306937.1">
    <property type="nucleotide sequence ID" value="XM_011308635.1"/>
</dbReference>
<dbReference type="OrthoDB" id="541883at2759"/>